<dbReference type="GO" id="GO:0005778">
    <property type="term" value="C:peroxisomal membrane"/>
    <property type="evidence" value="ECO:0007669"/>
    <property type="project" value="UniProtKB-SubCell"/>
</dbReference>
<dbReference type="FunCoup" id="A0A6P6XRJ3">
    <property type="interactions" value="164"/>
</dbReference>
<dbReference type="GO" id="GO:0016559">
    <property type="term" value="P:peroxisome fission"/>
    <property type="evidence" value="ECO:0007669"/>
    <property type="project" value="InterPro"/>
</dbReference>
<keyword evidence="1" id="KW-0962">Peroxisome biogenesis</keyword>
<dbReference type="RefSeq" id="XP_027195423.1">
    <property type="nucleotide sequence ID" value="XM_027339622.1"/>
</dbReference>
<proteinExistence type="predicted"/>
<dbReference type="AlphaFoldDB" id="A0A6P6XRJ3"/>
<dbReference type="KEGG" id="dpte:113790015"/>
<gene>
    <name evidence="6" type="primary">LOC113790015</name>
</gene>
<reference evidence="6" key="1">
    <citation type="submission" date="2025-08" db="UniProtKB">
        <authorList>
            <consortium name="RefSeq"/>
        </authorList>
    </citation>
    <scope>IDENTIFICATION</scope>
    <source>
        <strain evidence="6">Airmid</strain>
    </source>
</reference>
<dbReference type="InterPro" id="IPR008733">
    <property type="entry name" value="PEX11"/>
</dbReference>
<keyword evidence="3" id="KW-0576">Peroxisome</keyword>
<organism evidence="5 6">
    <name type="scientific">Dermatophagoides pteronyssinus</name>
    <name type="common">European house dust mite</name>
    <dbReference type="NCBI Taxonomy" id="6956"/>
    <lineage>
        <taxon>Eukaryota</taxon>
        <taxon>Metazoa</taxon>
        <taxon>Ecdysozoa</taxon>
        <taxon>Arthropoda</taxon>
        <taxon>Chelicerata</taxon>
        <taxon>Arachnida</taxon>
        <taxon>Acari</taxon>
        <taxon>Acariformes</taxon>
        <taxon>Sarcoptiformes</taxon>
        <taxon>Astigmata</taxon>
        <taxon>Psoroptidia</taxon>
        <taxon>Analgoidea</taxon>
        <taxon>Pyroglyphidae</taxon>
        <taxon>Dermatophagoidinae</taxon>
        <taxon>Dermatophagoides</taxon>
    </lineage>
</organism>
<dbReference type="InParanoid" id="A0A6P6XRJ3"/>
<dbReference type="OMA" id="KCTPGTI"/>
<accession>A0A6P6XRJ3</accession>
<dbReference type="PANTHER" id="PTHR12652">
    <property type="entry name" value="PEROXISOMAL BIOGENESIS FACTOR 11"/>
    <property type="match status" value="1"/>
</dbReference>
<keyword evidence="2" id="KW-0472">Membrane</keyword>
<evidence type="ECO:0000256" key="4">
    <source>
        <dbReference type="ARBA" id="ARBA00046271"/>
    </source>
</evidence>
<evidence type="ECO:0000256" key="2">
    <source>
        <dbReference type="ARBA" id="ARBA00023136"/>
    </source>
</evidence>
<dbReference type="Pfam" id="PF05648">
    <property type="entry name" value="PEX11"/>
    <property type="match status" value="1"/>
</dbReference>
<keyword evidence="5" id="KW-1185">Reference proteome</keyword>
<protein>
    <submittedName>
        <fullName evidence="6">Peroxisomal membrane protein 11A-like isoform X1</fullName>
    </submittedName>
</protein>
<dbReference type="Proteomes" id="UP000515146">
    <property type="component" value="Unplaced"/>
</dbReference>
<dbReference type="OrthoDB" id="411017at2759"/>
<evidence type="ECO:0000256" key="1">
    <source>
        <dbReference type="ARBA" id="ARBA00022593"/>
    </source>
</evidence>
<comment type="subcellular location">
    <subcellularLocation>
        <location evidence="4">Peroxisome membrane</location>
    </subcellularLocation>
</comment>
<sequence>MILSKYSKKLVEKMDSVLKFNIYNDDREKIFKIVQYASHLICALQSKMANNAETVLRLKQIELMMALSRQALRFGKFSEAFNSSIHSMRLQDNWMRTTLSLSRISYGLYLLCDNIVWLSRIGVIRCNEQRFCELAQSYLLYSSALAAVKNIYQLKLIADNHNERYGHNNNSIIQLLMMNKILAMELGKNLCDICLCLHSLDRIRLSPINVGLMGLISSLIFLLKRH</sequence>
<evidence type="ECO:0000313" key="6">
    <source>
        <dbReference type="RefSeq" id="XP_027195423.1"/>
    </source>
</evidence>
<evidence type="ECO:0000313" key="5">
    <source>
        <dbReference type="Proteomes" id="UP000515146"/>
    </source>
</evidence>
<evidence type="ECO:0000256" key="3">
    <source>
        <dbReference type="ARBA" id="ARBA00023140"/>
    </source>
</evidence>
<name>A0A6P6XRJ3_DERPT</name>
<dbReference type="CTD" id="36758"/>
<dbReference type="PANTHER" id="PTHR12652:SF50">
    <property type="entry name" value="PEROXIN 11"/>
    <property type="match status" value="1"/>
</dbReference>